<feature type="non-terminal residue" evidence="2">
    <location>
        <position position="1"/>
    </location>
</feature>
<accession>A0ABN9PQ79</accession>
<keyword evidence="3" id="KW-1185">Reference proteome</keyword>
<feature type="region of interest" description="Disordered" evidence="1">
    <location>
        <begin position="134"/>
        <end position="168"/>
    </location>
</feature>
<organism evidence="2 3">
    <name type="scientific">Prorocentrum cordatum</name>
    <dbReference type="NCBI Taxonomy" id="2364126"/>
    <lineage>
        <taxon>Eukaryota</taxon>
        <taxon>Sar</taxon>
        <taxon>Alveolata</taxon>
        <taxon>Dinophyceae</taxon>
        <taxon>Prorocentrales</taxon>
        <taxon>Prorocentraceae</taxon>
        <taxon>Prorocentrum</taxon>
    </lineage>
</organism>
<dbReference type="Proteomes" id="UP001189429">
    <property type="component" value="Unassembled WGS sequence"/>
</dbReference>
<feature type="region of interest" description="Disordered" evidence="1">
    <location>
        <begin position="360"/>
        <end position="380"/>
    </location>
</feature>
<feature type="compositionally biased region" description="Low complexity" evidence="1">
    <location>
        <begin position="475"/>
        <end position="485"/>
    </location>
</feature>
<evidence type="ECO:0000256" key="1">
    <source>
        <dbReference type="SAM" id="MobiDB-lite"/>
    </source>
</evidence>
<evidence type="ECO:0000313" key="2">
    <source>
        <dbReference type="EMBL" id="CAK0793726.1"/>
    </source>
</evidence>
<evidence type="ECO:0000313" key="3">
    <source>
        <dbReference type="Proteomes" id="UP001189429"/>
    </source>
</evidence>
<reference evidence="2" key="1">
    <citation type="submission" date="2023-10" db="EMBL/GenBank/DDBJ databases">
        <authorList>
            <person name="Chen Y."/>
            <person name="Shah S."/>
            <person name="Dougan E. K."/>
            <person name="Thang M."/>
            <person name="Chan C."/>
        </authorList>
    </citation>
    <scope>NUCLEOTIDE SEQUENCE [LARGE SCALE GENOMIC DNA]</scope>
</reference>
<name>A0ABN9PQ79_9DINO</name>
<protein>
    <submittedName>
        <fullName evidence="2">Uncharacterized protein</fullName>
    </submittedName>
</protein>
<sequence>ALQHVENMKVSDHPCINNTKLDTTGKCKLPDLPAQFATERGRMAQYFVDYLLGDYEGDVPWGALYDCAKKCDFKGMPEPFSPKEEPPGQCTTQIFVVKKSDGKHGILKDANLLGIPTKTLEGDQLRCHAVALEPGKGQSRKTVERGSRPRGPQFTREKGPRTNNPNQCVVFADRKSGRPESPISGRGESRVEGALNNYARGKANVKGLAAWALALRDFDPWLLNNAIRPPILVHTLRGFGRARIGTTRVGKSEGSKTSAFMMSRVEIEAPQQSGGVEAGERAPTSVTAKHFDFLKAKAEPVTHVTRNRRFEAELVSQWKMGTLRDVSSDDFMRLIRPSFRHVEEHEDMLAVAARARSALATKKAGALPPRERESRAPWRARTNQRKPDLFSLKCTEASGKRKKDPTQPVYPDYLEEDVKWSMNYLKRLLQNKDAPLAPTVTGAGILTAAPAPSSPKGVDDEWGAHLLGAVASSSSGLSDAVAAASRGPASRLSDVDKGEQKAVHSAIHRDFWQRRAKVSGAPADSSQSAR</sequence>
<feature type="non-terminal residue" evidence="2">
    <location>
        <position position="530"/>
    </location>
</feature>
<gene>
    <name evidence="2" type="ORF">PCOR1329_LOCUS3935</name>
</gene>
<feature type="region of interest" description="Disordered" evidence="1">
    <location>
        <begin position="475"/>
        <end position="499"/>
    </location>
</feature>
<proteinExistence type="predicted"/>
<comment type="caution">
    <text evidence="2">The sequence shown here is derived from an EMBL/GenBank/DDBJ whole genome shotgun (WGS) entry which is preliminary data.</text>
</comment>
<dbReference type="EMBL" id="CAUYUJ010001022">
    <property type="protein sequence ID" value="CAK0793726.1"/>
    <property type="molecule type" value="Genomic_DNA"/>
</dbReference>